<evidence type="ECO:0000256" key="3">
    <source>
        <dbReference type="ARBA" id="ARBA00022692"/>
    </source>
</evidence>
<feature type="domain" description="ABC3 transporter permease C-terminal" evidence="9">
    <location>
        <begin position="614"/>
        <end position="664"/>
    </location>
</feature>
<dbReference type="EMBL" id="MSKM01000071">
    <property type="protein sequence ID" value="OLO50373.1"/>
    <property type="molecule type" value="Genomic_DNA"/>
</dbReference>
<accession>A0A1Q8VQK0</accession>
<dbReference type="Proteomes" id="UP000185772">
    <property type="component" value="Unassembled WGS sequence"/>
</dbReference>
<keyword evidence="2" id="KW-1003">Cell membrane</keyword>
<organism evidence="10 11">
    <name type="scientific">Actinomyces oris</name>
    <dbReference type="NCBI Taxonomy" id="544580"/>
    <lineage>
        <taxon>Bacteria</taxon>
        <taxon>Bacillati</taxon>
        <taxon>Actinomycetota</taxon>
        <taxon>Actinomycetes</taxon>
        <taxon>Actinomycetales</taxon>
        <taxon>Actinomycetaceae</taxon>
        <taxon>Actinomyces</taxon>
    </lineage>
</organism>
<feature type="transmembrane region" description="Helical" evidence="7">
    <location>
        <begin position="261"/>
        <end position="283"/>
    </location>
</feature>
<dbReference type="RefSeq" id="WP_075371454.1">
    <property type="nucleotide sequence ID" value="NZ_MSKM01000071.1"/>
</dbReference>
<evidence type="ECO:0000256" key="8">
    <source>
        <dbReference type="SAM" id="SignalP"/>
    </source>
</evidence>
<comment type="caution">
    <text evidence="10">The sequence shown here is derived from an EMBL/GenBank/DDBJ whole genome shotgun (WGS) entry which is preliminary data.</text>
</comment>
<dbReference type="InterPro" id="IPR003838">
    <property type="entry name" value="ABC3_permease_C"/>
</dbReference>
<evidence type="ECO:0000259" key="9">
    <source>
        <dbReference type="Pfam" id="PF02687"/>
    </source>
</evidence>
<evidence type="ECO:0000313" key="10">
    <source>
        <dbReference type="EMBL" id="OLO50373.1"/>
    </source>
</evidence>
<gene>
    <name evidence="10" type="ORF">BKH27_13405</name>
</gene>
<feature type="transmembrane region" description="Helical" evidence="7">
    <location>
        <begin position="343"/>
        <end position="370"/>
    </location>
</feature>
<evidence type="ECO:0000256" key="6">
    <source>
        <dbReference type="ARBA" id="ARBA00038076"/>
    </source>
</evidence>
<comment type="subcellular location">
    <subcellularLocation>
        <location evidence="1">Cell membrane</location>
        <topology evidence="1">Multi-pass membrane protein</topology>
    </subcellularLocation>
</comment>
<feature type="transmembrane region" description="Helical" evidence="7">
    <location>
        <begin position="608"/>
        <end position="631"/>
    </location>
</feature>
<evidence type="ECO:0000256" key="4">
    <source>
        <dbReference type="ARBA" id="ARBA00022989"/>
    </source>
</evidence>
<keyword evidence="3 7" id="KW-0812">Transmembrane</keyword>
<dbReference type="GO" id="GO:0022857">
    <property type="term" value="F:transmembrane transporter activity"/>
    <property type="evidence" value="ECO:0007669"/>
    <property type="project" value="TreeGrafter"/>
</dbReference>
<proteinExistence type="inferred from homology"/>
<keyword evidence="5 7" id="KW-0472">Membrane</keyword>
<dbReference type="PANTHER" id="PTHR30572">
    <property type="entry name" value="MEMBRANE COMPONENT OF TRANSPORTER-RELATED"/>
    <property type="match status" value="1"/>
</dbReference>
<feature type="non-terminal residue" evidence="10">
    <location>
        <position position="669"/>
    </location>
</feature>
<feature type="signal peptide" evidence="8">
    <location>
        <begin position="1"/>
        <end position="27"/>
    </location>
</feature>
<name>A0A1Q8VQK0_9ACTO</name>
<keyword evidence="8" id="KW-0732">Signal</keyword>
<comment type="similarity">
    <text evidence="6">Belongs to the ABC-4 integral membrane protein family.</text>
</comment>
<evidence type="ECO:0000256" key="2">
    <source>
        <dbReference type="ARBA" id="ARBA00022475"/>
    </source>
</evidence>
<dbReference type="InterPro" id="IPR050250">
    <property type="entry name" value="Macrolide_Exporter_MacB"/>
</dbReference>
<feature type="transmembrane region" description="Helical" evidence="7">
    <location>
        <begin position="310"/>
        <end position="331"/>
    </location>
</feature>
<dbReference type="GO" id="GO:0005886">
    <property type="term" value="C:plasma membrane"/>
    <property type="evidence" value="ECO:0007669"/>
    <property type="project" value="UniProtKB-SubCell"/>
</dbReference>
<keyword evidence="4 7" id="KW-1133">Transmembrane helix</keyword>
<sequence>MPALLNFRRTAAALVAVAMSAALIAFAFIVSDSVRTKITENARASVGDADVVVLADPRDDTAGGRISEQAVQKVSALAGVASVRPYVEGGVQVDRSGANQGGGLVVLNVPELTGSTRLVEGRLPRADNEIAVSPSLMKRQEGLGVGSDLTVKASEDASSTTVNVVGVVQPGADITRYDTDSTPYIFATGQAQAAMGLPNDPAVLYVTAQEGTSDKELLGSVTEALAAEQPSAQAYTASDIITMRAESADAAGSRTINLLQIIAPVCVVVSGIVIATTFTTLMARQATQVSPLVALTGQTAGQESLSRRRVAAAVAGAVVAVLGLGLIQGGVAWRVLQMIGTGAVMAVLGIILALPLLVVGTCRLVGSVCGQVRRPILHLAARNLARNPGRAAATTASLLVSVAVAAAMSSGLSSVASSLQAYAGYNTPVDITVGELSADQDPSSTVTKIAALDGVESVVSVPWLEVKMTGGRQNGQEESLNVAAVDKEKVSPILRSREALETLDDQVLILDRTYDIPDGTTVTLTGSAGSVDLTVRVGEGLGAAVTSAVADQLVGNAPTASILWVRTSGDGSDQAPVSAVRQAVAGTGLYVADSQESRTGFTDQVRQVSIAIGAMLVFTLFIALSGLANTINVSVLERIREIGVLRATGAQRNEIRRLLITEAWGAWCF</sequence>
<feature type="chain" id="PRO_5012548109" evidence="8">
    <location>
        <begin position="28"/>
        <end position="669"/>
    </location>
</feature>
<evidence type="ECO:0000313" key="11">
    <source>
        <dbReference type="Proteomes" id="UP000185772"/>
    </source>
</evidence>
<protein>
    <submittedName>
        <fullName evidence="10">ABC transporter permease</fullName>
    </submittedName>
</protein>
<evidence type="ECO:0000256" key="1">
    <source>
        <dbReference type="ARBA" id="ARBA00004651"/>
    </source>
</evidence>
<evidence type="ECO:0000256" key="7">
    <source>
        <dbReference type="SAM" id="Phobius"/>
    </source>
</evidence>
<reference evidence="10 11" key="1">
    <citation type="submission" date="2016-12" db="EMBL/GenBank/DDBJ databases">
        <title>Genomic comparison of strains in the 'Actinomyces naeslundii' group.</title>
        <authorList>
            <person name="Mughal S.R."/>
            <person name="Do T."/>
            <person name="Gilbert S.C."/>
            <person name="Witherden E.A."/>
            <person name="Didelot X."/>
            <person name="Beighton D."/>
        </authorList>
    </citation>
    <scope>NUCLEOTIDE SEQUENCE [LARGE SCALE GENOMIC DNA]</scope>
    <source>
        <strain evidence="10 11">MMRCO6-1</strain>
    </source>
</reference>
<dbReference type="Pfam" id="PF02687">
    <property type="entry name" value="FtsX"/>
    <property type="match status" value="1"/>
</dbReference>
<evidence type="ECO:0000256" key="5">
    <source>
        <dbReference type="ARBA" id="ARBA00023136"/>
    </source>
</evidence>
<dbReference type="AlphaFoldDB" id="A0A1Q8VQK0"/>
<dbReference type="PANTHER" id="PTHR30572:SF4">
    <property type="entry name" value="ABC TRANSPORTER PERMEASE YTRF"/>
    <property type="match status" value="1"/>
</dbReference>